<name>A0A0X8X3D7_9SPHI</name>
<dbReference type="OrthoDB" id="8858565at2"/>
<organism evidence="1 2">
    <name type="scientific">Mucilaginibacter gotjawali</name>
    <dbReference type="NCBI Taxonomy" id="1550579"/>
    <lineage>
        <taxon>Bacteria</taxon>
        <taxon>Pseudomonadati</taxon>
        <taxon>Bacteroidota</taxon>
        <taxon>Sphingobacteriia</taxon>
        <taxon>Sphingobacteriales</taxon>
        <taxon>Sphingobacteriaceae</taxon>
        <taxon>Mucilaginibacter</taxon>
    </lineage>
</organism>
<accession>A0A0X8X3D7</accession>
<keyword evidence="2" id="KW-1185">Reference proteome</keyword>
<proteinExistence type="predicted"/>
<sequence>MPWNENNYPVSMKNLPVAIRNKAIEIANAILEDGHTDEGIAIATGISRAKDWVKNHRSARKR</sequence>
<dbReference type="KEGG" id="mgot:MgSA37_03080"/>
<dbReference type="AlphaFoldDB" id="A0A0X8X3D7"/>
<evidence type="ECO:0000313" key="2">
    <source>
        <dbReference type="Proteomes" id="UP000218263"/>
    </source>
</evidence>
<reference evidence="1 2" key="1">
    <citation type="submission" date="2015-12" db="EMBL/GenBank/DDBJ databases">
        <title>Genome sequence of Mucilaginibacter gotjawali.</title>
        <authorList>
            <person name="Lee J.S."/>
            <person name="Lee K.C."/>
            <person name="Kim K.K."/>
            <person name="Lee B.W."/>
        </authorList>
    </citation>
    <scope>NUCLEOTIDE SEQUENCE [LARGE SCALE GENOMIC DNA]</scope>
    <source>
        <strain evidence="1 2">SA3-7</strain>
    </source>
</reference>
<protein>
    <submittedName>
        <fullName evidence="1">Uncharacterized protein</fullName>
    </submittedName>
</protein>
<dbReference type="Proteomes" id="UP000218263">
    <property type="component" value="Chromosome"/>
</dbReference>
<dbReference type="EMBL" id="AP017313">
    <property type="protein sequence ID" value="BAU54901.1"/>
    <property type="molecule type" value="Genomic_DNA"/>
</dbReference>
<evidence type="ECO:0000313" key="1">
    <source>
        <dbReference type="EMBL" id="BAU54901.1"/>
    </source>
</evidence>
<gene>
    <name evidence="1" type="ORF">MgSA37_03080</name>
</gene>
<dbReference type="RefSeq" id="WP_096353018.1">
    <property type="nucleotide sequence ID" value="NZ_AP017313.1"/>
</dbReference>